<dbReference type="Proteomes" id="UP000183129">
    <property type="component" value="Unassembled WGS sequence"/>
</dbReference>
<organism evidence="1 2">
    <name type="scientific">Pedobacter antarcticus</name>
    <dbReference type="NCBI Taxonomy" id="34086"/>
    <lineage>
        <taxon>Bacteria</taxon>
        <taxon>Pseudomonadati</taxon>
        <taxon>Bacteroidota</taxon>
        <taxon>Sphingobacteriia</taxon>
        <taxon>Sphingobacteriales</taxon>
        <taxon>Sphingobacteriaceae</taxon>
        <taxon>Pedobacter</taxon>
    </lineage>
</organism>
<protein>
    <submittedName>
        <fullName evidence="1">Uncharacterized protein</fullName>
    </submittedName>
</protein>
<proteinExistence type="predicted"/>
<gene>
    <name evidence="1" type="ORF">SAMN03003324_02187</name>
</gene>
<reference evidence="1 2" key="1">
    <citation type="submission" date="2016-10" db="EMBL/GenBank/DDBJ databases">
        <authorList>
            <person name="de Groot N.N."/>
        </authorList>
    </citation>
    <scope>NUCLEOTIDE SEQUENCE [LARGE SCALE GENOMIC DNA]</scope>
    <source>
        <strain evidence="1 2">ATCC 51969</strain>
    </source>
</reference>
<evidence type="ECO:0000313" key="2">
    <source>
        <dbReference type="Proteomes" id="UP000183129"/>
    </source>
</evidence>
<dbReference type="AlphaFoldDB" id="A0A1I2FFH7"/>
<accession>A0A1I2FFH7</accession>
<sequence>MLTHFSLKSNKKKAQVIFKDEVNPKSWTKTFGVHFKMTCAFL</sequence>
<evidence type="ECO:0000313" key="1">
    <source>
        <dbReference type="EMBL" id="SFF03659.1"/>
    </source>
</evidence>
<name>A0A1I2FFH7_9SPHI</name>
<dbReference type="EMBL" id="FONS01000004">
    <property type="protein sequence ID" value="SFF03659.1"/>
    <property type="molecule type" value="Genomic_DNA"/>
</dbReference>